<feature type="region of interest" description="Disordered" evidence="1">
    <location>
        <begin position="135"/>
        <end position="154"/>
    </location>
</feature>
<evidence type="ECO:0000313" key="2">
    <source>
        <dbReference type="EMBL" id="KAE8251540.1"/>
    </source>
</evidence>
<protein>
    <submittedName>
        <fullName evidence="2">Uncharacterized protein</fullName>
    </submittedName>
</protein>
<dbReference type="EMBL" id="LWDF02000242">
    <property type="protein sequence ID" value="KAE8251540.1"/>
    <property type="molecule type" value="Genomic_DNA"/>
</dbReference>
<organism evidence="2 3">
    <name type="scientific">Tilletia indica</name>
    <dbReference type="NCBI Taxonomy" id="43049"/>
    <lineage>
        <taxon>Eukaryota</taxon>
        <taxon>Fungi</taxon>
        <taxon>Dikarya</taxon>
        <taxon>Basidiomycota</taxon>
        <taxon>Ustilaginomycotina</taxon>
        <taxon>Exobasidiomycetes</taxon>
        <taxon>Tilletiales</taxon>
        <taxon>Tilletiaceae</taxon>
        <taxon>Tilletia</taxon>
    </lineage>
</organism>
<evidence type="ECO:0000313" key="3">
    <source>
        <dbReference type="Proteomes" id="UP000077521"/>
    </source>
</evidence>
<dbReference type="Proteomes" id="UP000077521">
    <property type="component" value="Unassembled WGS sequence"/>
</dbReference>
<keyword evidence="3" id="KW-1185">Reference proteome</keyword>
<proteinExistence type="predicted"/>
<reference evidence="2" key="2">
    <citation type="journal article" date="2019" name="IMA Fungus">
        <title>Genome sequencing and comparison of five Tilletia species to identify candidate genes for the detection of regulated species infecting wheat.</title>
        <authorList>
            <person name="Nguyen H.D.T."/>
            <person name="Sultana T."/>
            <person name="Kesanakurti P."/>
            <person name="Hambleton S."/>
        </authorList>
    </citation>
    <scope>NUCLEOTIDE SEQUENCE</scope>
    <source>
        <strain evidence="2">DAOMC 236416</strain>
    </source>
</reference>
<sequence length="154" mass="16287">MPENRNPGNFRNREKGDVQFTAAQGGLGMKGAGPDYTYDTTQDEYEGPKVVPDDTDAASKGDAPFKPATEDVTKGSGKQATDAKGGIGVPATNAAGLSGADSLEDADAPPTKAATREQEVRAAEKDDEEVVQMGRHELEQHPQTTLRTGKEIEL</sequence>
<accession>A0A177TMH7</accession>
<name>A0A177TMH7_9BASI</name>
<comment type="caution">
    <text evidence="2">The sequence shown here is derived from an EMBL/GenBank/DDBJ whole genome shotgun (WGS) entry which is preliminary data.</text>
</comment>
<feature type="region of interest" description="Disordered" evidence="1">
    <location>
        <begin position="1"/>
        <end position="129"/>
    </location>
</feature>
<dbReference type="AlphaFoldDB" id="A0A177TMH7"/>
<gene>
    <name evidence="2" type="ORF">A4X13_0g3956</name>
</gene>
<evidence type="ECO:0000256" key="1">
    <source>
        <dbReference type="SAM" id="MobiDB-lite"/>
    </source>
</evidence>
<feature type="compositionally biased region" description="Basic and acidic residues" evidence="1">
    <location>
        <begin position="114"/>
        <end position="124"/>
    </location>
</feature>
<reference evidence="2" key="1">
    <citation type="submission" date="2016-04" db="EMBL/GenBank/DDBJ databases">
        <authorList>
            <person name="Nguyen H.D."/>
            <person name="Samba Siva P."/>
            <person name="Cullis J."/>
            <person name="Levesque C.A."/>
            <person name="Hambleton S."/>
        </authorList>
    </citation>
    <scope>NUCLEOTIDE SEQUENCE</scope>
    <source>
        <strain evidence="2">DAOMC 236416</strain>
    </source>
</reference>